<dbReference type="PANTHER" id="PTHR42847:SF9">
    <property type="entry name" value="BLL6451 PROTEIN"/>
    <property type="match status" value="1"/>
</dbReference>
<dbReference type="Proteomes" id="UP000000662">
    <property type="component" value="Chromosome 2"/>
</dbReference>
<dbReference type="KEGG" id="bam:Bamb_3680"/>
<keyword evidence="2" id="KW-0288">FMN</keyword>
<reference evidence="6" key="1">
    <citation type="submission" date="2006-08" db="EMBL/GenBank/DDBJ databases">
        <title>Complete sequence of Chromosome 2 of Burkholderia cepacia AMMD.</title>
        <authorList>
            <consortium name="US DOE Joint Genome Institute"/>
            <person name="Copeland A."/>
            <person name="Lucas S."/>
            <person name="Lapidus A."/>
            <person name="Barry K."/>
            <person name="Detter J.C."/>
            <person name="Glavina del Rio T."/>
            <person name="Hammon N."/>
            <person name="Israni S."/>
            <person name="Pitluck S."/>
            <person name="Bruce D."/>
            <person name="Chain P."/>
            <person name="Malfatti S."/>
            <person name="Shin M."/>
            <person name="Vergez L."/>
            <person name="Schmutz J."/>
            <person name="Larimer F."/>
            <person name="Land M."/>
            <person name="Hauser L."/>
            <person name="Kyrpides N."/>
            <person name="Kim E."/>
            <person name="Parke J."/>
            <person name="Coenye T."/>
            <person name="Konstantinidis K."/>
            <person name="Ramette A."/>
            <person name="Tiedje J."/>
            <person name="Richardson P."/>
        </authorList>
    </citation>
    <scope>NUCLEOTIDE SEQUENCE</scope>
    <source>
        <strain evidence="6">AMMD</strain>
    </source>
</reference>
<name>Q0B9D9_BURCM</name>
<evidence type="ECO:0000313" key="7">
    <source>
        <dbReference type="Proteomes" id="UP000000662"/>
    </source>
</evidence>
<accession>Q0B9D9</accession>
<dbReference type="EC" id="1.14.14.5" evidence="6"/>
<dbReference type="GO" id="GO:0008726">
    <property type="term" value="F:alkanesulfonate monooxygenase activity"/>
    <property type="evidence" value="ECO:0007669"/>
    <property type="project" value="UniProtKB-EC"/>
</dbReference>
<keyword evidence="7" id="KW-1185">Reference proteome</keyword>
<dbReference type="AlphaFoldDB" id="Q0B9D9"/>
<feature type="domain" description="Luciferase-like" evidence="5">
    <location>
        <begin position="33"/>
        <end position="352"/>
    </location>
</feature>
<protein>
    <submittedName>
        <fullName evidence="6">Alkanesulfonate monooxygenase</fullName>
        <ecNumber evidence="6">1.14.14.5</ecNumber>
    </submittedName>
</protein>
<dbReference type="SUPFAM" id="SSF51679">
    <property type="entry name" value="Bacterial luciferase-like"/>
    <property type="match status" value="1"/>
</dbReference>
<evidence type="ECO:0000256" key="1">
    <source>
        <dbReference type="ARBA" id="ARBA00022630"/>
    </source>
</evidence>
<dbReference type="EMBL" id="CP000441">
    <property type="protein sequence ID" value="ABI89234.1"/>
    <property type="molecule type" value="Genomic_DNA"/>
</dbReference>
<organism evidence="6 7">
    <name type="scientific">Burkholderia ambifaria (strain ATCC BAA-244 / DSM 16087 / CCUG 44356 / LMG 19182 / AMMD)</name>
    <name type="common">Burkholderia cepacia (strain AMMD)</name>
    <dbReference type="NCBI Taxonomy" id="339670"/>
    <lineage>
        <taxon>Bacteria</taxon>
        <taxon>Pseudomonadati</taxon>
        <taxon>Pseudomonadota</taxon>
        <taxon>Betaproteobacteria</taxon>
        <taxon>Burkholderiales</taxon>
        <taxon>Burkholderiaceae</taxon>
        <taxon>Burkholderia</taxon>
        <taxon>Burkholderia cepacia complex</taxon>
    </lineage>
</organism>
<keyword evidence="1" id="KW-0285">Flavoprotein</keyword>
<evidence type="ECO:0000256" key="4">
    <source>
        <dbReference type="ARBA" id="ARBA00023033"/>
    </source>
</evidence>
<dbReference type="Gene3D" id="3.20.20.30">
    <property type="entry name" value="Luciferase-like domain"/>
    <property type="match status" value="1"/>
</dbReference>
<dbReference type="InterPro" id="IPR011251">
    <property type="entry name" value="Luciferase-like_dom"/>
</dbReference>
<dbReference type="CDD" id="cd01094">
    <property type="entry name" value="Alkanesulfonate_monoxygenase"/>
    <property type="match status" value="1"/>
</dbReference>
<dbReference type="InterPro" id="IPR050172">
    <property type="entry name" value="SsuD_RutA_monooxygenase"/>
</dbReference>
<proteinExistence type="predicted"/>
<dbReference type="GO" id="GO:0046306">
    <property type="term" value="P:alkanesulfonate catabolic process"/>
    <property type="evidence" value="ECO:0007669"/>
    <property type="project" value="TreeGrafter"/>
</dbReference>
<keyword evidence="3 6" id="KW-0560">Oxidoreductase</keyword>
<evidence type="ECO:0000259" key="5">
    <source>
        <dbReference type="Pfam" id="PF00296"/>
    </source>
</evidence>
<evidence type="ECO:0000313" key="6">
    <source>
        <dbReference type="EMBL" id="ABI89234.1"/>
    </source>
</evidence>
<keyword evidence="4 6" id="KW-0503">Monooxygenase</keyword>
<dbReference type="Pfam" id="PF00296">
    <property type="entry name" value="Bac_luciferase"/>
    <property type="match status" value="1"/>
</dbReference>
<dbReference type="InterPro" id="IPR036661">
    <property type="entry name" value="Luciferase-like_sf"/>
</dbReference>
<evidence type="ECO:0000256" key="3">
    <source>
        <dbReference type="ARBA" id="ARBA00023002"/>
    </source>
</evidence>
<dbReference type="eggNOG" id="COG2141">
    <property type="taxonomic scope" value="Bacteria"/>
</dbReference>
<dbReference type="PANTHER" id="PTHR42847">
    <property type="entry name" value="ALKANESULFONATE MONOOXYGENASE"/>
    <property type="match status" value="1"/>
</dbReference>
<sequence>MIPAVICAPFPAVAGRRWPRRAVLAPETQMSVEFIGMIQSQKQSEIHPPPGPVVDPDYVRDFARAHETAGFDRILVPHHSTGPSATLTIAFAAAATERIHFMLAHRPGFTAPTLAARQIATLDQFSRGRLAVHFISGGSDSEQQRDGDFLDHDARYARTDEYLGILRRIWTETQPFDHDGAHYRFTQGFSEVKPFQQPHVPIYFGGASEAALEVAGKHADVYALWGESLDQVRDLTTRVRAEAAKHGRQVRFSVSFRPILAATEDDAWARAHRILDETRRLREAAGLGTGGPQQSEGARRLLAAAERGSRVDKRLWTEIAKLTGARSNSTALVGTPEQVADALLDYYDLGVTTFLIRGFDPLDDAIDYGRELIPRVRSAVAARDAARRAA</sequence>
<gene>
    <name evidence="6" type="ordered locus">Bamb_3680</name>
</gene>
<evidence type="ECO:0000256" key="2">
    <source>
        <dbReference type="ARBA" id="ARBA00022643"/>
    </source>
</evidence>